<dbReference type="Proteomes" id="UP000829758">
    <property type="component" value="Chromosome"/>
</dbReference>
<feature type="transmembrane region" description="Helical" evidence="7">
    <location>
        <begin position="410"/>
        <end position="434"/>
    </location>
</feature>
<dbReference type="InterPro" id="IPR016174">
    <property type="entry name" value="Di-haem_cyt_TM"/>
</dbReference>
<feature type="transmembrane region" description="Helical" evidence="7">
    <location>
        <begin position="454"/>
        <end position="473"/>
    </location>
</feature>
<accession>A0A9X1SAC4</accession>
<dbReference type="EMBL" id="CP094984">
    <property type="protein sequence ID" value="UON92735.1"/>
    <property type="molecule type" value="Genomic_DNA"/>
</dbReference>
<evidence type="ECO:0000256" key="4">
    <source>
        <dbReference type="ARBA" id="ARBA00022989"/>
    </source>
</evidence>
<dbReference type="EMBL" id="JAJFZT010000007">
    <property type="protein sequence ID" value="MCC3273282.1"/>
    <property type="molecule type" value="Genomic_DNA"/>
</dbReference>
<evidence type="ECO:0000256" key="5">
    <source>
        <dbReference type="ARBA" id="ARBA00023136"/>
    </source>
</evidence>
<dbReference type="InterPro" id="IPR011577">
    <property type="entry name" value="Cyt_b561_bac/Ni-Hgenase"/>
</dbReference>
<evidence type="ECO:0000256" key="3">
    <source>
        <dbReference type="ARBA" id="ARBA00022692"/>
    </source>
</evidence>
<evidence type="ECO:0000313" key="9">
    <source>
        <dbReference type="EMBL" id="MCC3273282.1"/>
    </source>
</evidence>
<protein>
    <submittedName>
        <fullName evidence="9">Cytochrome b/b6 domain-containing protein</fullName>
    </submittedName>
</protein>
<dbReference type="Pfam" id="PF01292">
    <property type="entry name" value="Ni_hydr_CYTB"/>
    <property type="match status" value="1"/>
</dbReference>
<keyword evidence="11" id="KW-1185">Reference proteome</keyword>
<dbReference type="AlphaFoldDB" id="A0A9X1SAC4"/>
<feature type="domain" description="Cytochrome b561 bacterial/Ni-hydrogenase" evidence="8">
    <location>
        <begin position="253"/>
        <end position="446"/>
    </location>
</feature>
<evidence type="ECO:0000313" key="12">
    <source>
        <dbReference type="Proteomes" id="UP001155145"/>
    </source>
</evidence>
<feature type="transmembrane region" description="Helical" evidence="7">
    <location>
        <begin position="311"/>
        <end position="330"/>
    </location>
</feature>
<dbReference type="Proteomes" id="UP001155145">
    <property type="component" value="Unassembled WGS sequence"/>
</dbReference>
<evidence type="ECO:0000256" key="1">
    <source>
        <dbReference type="ARBA" id="ARBA00004651"/>
    </source>
</evidence>
<dbReference type="GO" id="GO:0009055">
    <property type="term" value="F:electron transfer activity"/>
    <property type="evidence" value="ECO:0007669"/>
    <property type="project" value="InterPro"/>
</dbReference>
<comment type="subcellular location">
    <subcellularLocation>
        <location evidence="1">Cell membrane</location>
        <topology evidence="1">Multi-pass membrane protein</topology>
    </subcellularLocation>
</comment>
<evidence type="ECO:0000256" key="6">
    <source>
        <dbReference type="SAM" id="MobiDB-lite"/>
    </source>
</evidence>
<dbReference type="RefSeq" id="WP_227929121.1">
    <property type="nucleotide sequence ID" value="NZ_CP094984.1"/>
</dbReference>
<feature type="compositionally biased region" description="Low complexity" evidence="6">
    <location>
        <begin position="16"/>
        <end position="35"/>
    </location>
</feature>
<reference evidence="9" key="1">
    <citation type="submission" date="2021-10" db="EMBL/GenBank/DDBJ databases">
        <title>Novel species in genus Arthrobacter.</title>
        <authorList>
            <person name="Liu Y."/>
        </authorList>
    </citation>
    <scope>NUCLEOTIDE SEQUENCE</scope>
    <source>
        <strain evidence="11">zg-Y462</strain>
        <strain evidence="9">Zg-Y462</strain>
    </source>
</reference>
<feature type="compositionally biased region" description="Low complexity" evidence="6">
    <location>
        <begin position="70"/>
        <end position="85"/>
    </location>
</feature>
<feature type="region of interest" description="Disordered" evidence="6">
    <location>
        <begin position="1"/>
        <end position="192"/>
    </location>
</feature>
<proteinExistence type="predicted"/>
<evidence type="ECO:0000256" key="2">
    <source>
        <dbReference type="ARBA" id="ARBA00022475"/>
    </source>
</evidence>
<keyword evidence="4 7" id="KW-1133">Transmembrane helix</keyword>
<feature type="transmembrane region" description="Helical" evidence="7">
    <location>
        <begin position="249"/>
        <end position="269"/>
    </location>
</feature>
<evidence type="ECO:0000313" key="11">
    <source>
        <dbReference type="Proteomes" id="UP000829758"/>
    </source>
</evidence>
<feature type="transmembrane region" description="Helical" evidence="7">
    <location>
        <begin position="370"/>
        <end position="389"/>
    </location>
</feature>
<dbReference type="GO" id="GO:0022904">
    <property type="term" value="P:respiratory electron transport chain"/>
    <property type="evidence" value="ECO:0007669"/>
    <property type="project" value="InterPro"/>
</dbReference>
<organism evidence="9 12">
    <name type="scientific">Arthrobacter zhangbolii</name>
    <dbReference type="NCBI Taxonomy" id="2886936"/>
    <lineage>
        <taxon>Bacteria</taxon>
        <taxon>Bacillati</taxon>
        <taxon>Actinomycetota</taxon>
        <taxon>Actinomycetes</taxon>
        <taxon>Micrococcales</taxon>
        <taxon>Micrococcaceae</taxon>
        <taxon>Arthrobacter</taxon>
    </lineage>
</organism>
<keyword evidence="3 7" id="KW-0812">Transmembrane</keyword>
<keyword evidence="2" id="KW-1003">Cell membrane</keyword>
<evidence type="ECO:0000256" key="7">
    <source>
        <dbReference type="SAM" id="Phobius"/>
    </source>
</evidence>
<dbReference type="Gene3D" id="1.20.950.20">
    <property type="entry name" value="Transmembrane di-heme cytochromes, Chain C"/>
    <property type="match status" value="1"/>
</dbReference>
<dbReference type="SUPFAM" id="SSF81342">
    <property type="entry name" value="Transmembrane di-heme cytochromes"/>
    <property type="match status" value="1"/>
</dbReference>
<feature type="transmembrane region" description="Helical" evidence="7">
    <location>
        <begin position="199"/>
        <end position="219"/>
    </location>
</feature>
<evidence type="ECO:0000313" key="10">
    <source>
        <dbReference type="EMBL" id="UON92735.1"/>
    </source>
</evidence>
<sequence>MAAASMAPAQNTGTPADDTTNADSEAAAANSGGAAPVRKQRMGAADTSAPAEPAPAEPASAPVRKQRMGAAPAASQPSAPASSPPVRQRMGKPASPASAAPTAAGTAANEAGAATAAPAAPAPGAVPAAPRQVPVTPAQSPAQPTQAPAGQAPPESTVPTANTPAPAAPASISPSKTSPAPTPPGSTGSAPRPVWKRRALAAAVVVLVAVAIVLAARWLRTLDPVQEFLAAYPGEASQPSDTPVGLPAWLGWQHFLNFFFLVLIVRTGLQVRTERKPAAYWTAKKDSFFSPKGNTPRKVSLTQWLHQSLDVLWVANGLVFMVLLFATGQWKRIVPTSWDVFPNMASTALQYASLDWPTENGWVHYNALQLVAYFSIVFLAAPLAILSGIRMSTWWPQQAERLNKAYPVEWARAVHVPVMVYFVAFTLVHVFLVFFTGALRNLNHMFAARDTADWWGLGIFVLSLLAVAAGWFLTKPLFMTAVAGRMGRVGK</sequence>
<gene>
    <name evidence="9" type="ORF">LJ755_11140</name>
    <name evidence="10" type="ORF">MUK71_03565</name>
</gene>
<feature type="compositionally biased region" description="Low complexity" evidence="6">
    <location>
        <begin position="93"/>
        <end position="192"/>
    </location>
</feature>
<dbReference type="GO" id="GO:0005886">
    <property type="term" value="C:plasma membrane"/>
    <property type="evidence" value="ECO:0007669"/>
    <property type="project" value="UniProtKB-SubCell"/>
</dbReference>
<keyword evidence="5 7" id="KW-0472">Membrane</keyword>
<evidence type="ECO:0000259" key="8">
    <source>
        <dbReference type="Pfam" id="PF01292"/>
    </source>
</evidence>
<name>A0A9X1SAC4_9MICC</name>